<feature type="domain" description="Glucose-methanol-choline oxidoreductase N-terminal" evidence="6">
    <location>
        <begin position="86"/>
        <end position="335"/>
    </location>
</feature>
<dbReference type="Proteomes" id="UP000239366">
    <property type="component" value="Unassembled WGS sequence"/>
</dbReference>
<evidence type="ECO:0000256" key="1">
    <source>
        <dbReference type="ARBA" id="ARBA00001974"/>
    </source>
</evidence>
<proteinExistence type="inferred from homology"/>
<keyword evidence="4" id="KW-0274">FAD</keyword>
<organism evidence="8 9">
    <name type="scientific">Aureicoccus marinus</name>
    <dbReference type="NCBI Taxonomy" id="754435"/>
    <lineage>
        <taxon>Bacteria</taxon>
        <taxon>Pseudomonadati</taxon>
        <taxon>Bacteroidota</taxon>
        <taxon>Flavobacteriia</taxon>
        <taxon>Flavobacteriales</taxon>
        <taxon>Flavobacteriaceae</taxon>
        <taxon>Aureicoccus</taxon>
    </lineage>
</organism>
<evidence type="ECO:0000256" key="3">
    <source>
        <dbReference type="ARBA" id="ARBA00022630"/>
    </source>
</evidence>
<dbReference type="EMBL" id="MQVX01000001">
    <property type="protein sequence ID" value="PQJ16539.1"/>
    <property type="molecule type" value="Genomic_DNA"/>
</dbReference>
<dbReference type="Pfam" id="PF00732">
    <property type="entry name" value="GMC_oxred_N"/>
    <property type="match status" value="1"/>
</dbReference>
<dbReference type="InterPro" id="IPR051473">
    <property type="entry name" value="P2Ox-like"/>
</dbReference>
<dbReference type="AlphaFoldDB" id="A0A2S7T9D5"/>
<dbReference type="PANTHER" id="PTHR42784">
    <property type="entry name" value="PYRANOSE 2-OXIDASE"/>
    <property type="match status" value="1"/>
</dbReference>
<dbReference type="InterPro" id="IPR007867">
    <property type="entry name" value="GMC_OxRtase_C"/>
</dbReference>
<dbReference type="RefSeq" id="WP_105002209.1">
    <property type="nucleotide sequence ID" value="NZ_MQVX01000001.1"/>
</dbReference>
<comment type="cofactor">
    <cofactor evidence="1">
        <name>FAD</name>
        <dbReference type="ChEBI" id="CHEBI:57692"/>
    </cofactor>
</comment>
<keyword evidence="9" id="KW-1185">Reference proteome</keyword>
<dbReference type="Gene3D" id="3.50.50.60">
    <property type="entry name" value="FAD/NAD(P)-binding domain"/>
    <property type="match status" value="2"/>
</dbReference>
<dbReference type="Pfam" id="PF05199">
    <property type="entry name" value="GMC_oxred_C"/>
    <property type="match status" value="1"/>
</dbReference>
<dbReference type="SUPFAM" id="SSF54373">
    <property type="entry name" value="FAD-linked reductases, C-terminal domain"/>
    <property type="match status" value="1"/>
</dbReference>
<keyword evidence="3" id="KW-0285">Flavoprotein</keyword>
<evidence type="ECO:0000313" key="8">
    <source>
        <dbReference type="EMBL" id="PQJ16539.1"/>
    </source>
</evidence>
<dbReference type="PANTHER" id="PTHR42784:SF1">
    <property type="entry name" value="PYRANOSE 2-OXIDASE"/>
    <property type="match status" value="1"/>
</dbReference>
<evidence type="ECO:0000256" key="5">
    <source>
        <dbReference type="ARBA" id="ARBA00023002"/>
    </source>
</evidence>
<evidence type="ECO:0000256" key="4">
    <source>
        <dbReference type="ARBA" id="ARBA00022827"/>
    </source>
</evidence>
<evidence type="ECO:0000256" key="2">
    <source>
        <dbReference type="ARBA" id="ARBA00010790"/>
    </source>
</evidence>
<protein>
    <submittedName>
        <fullName evidence="8">GMC family oxidoreductase</fullName>
    </submittedName>
</protein>
<evidence type="ECO:0000313" key="9">
    <source>
        <dbReference type="Proteomes" id="UP000239366"/>
    </source>
</evidence>
<feature type="domain" description="Glucose-methanol-choline oxidoreductase C-terminal" evidence="7">
    <location>
        <begin position="425"/>
        <end position="544"/>
    </location>
</feature>
<name>A0A2S7T9D5_9FLAO</name>
<reference evidence="9" key="1">
    <citation type="submission" date="2016-11" db="EMBL/GenBank/DDBJ databases">
        <title>Trade-off between light-utilization and light-protection in marine flavobacteria.</title>
        <authorList>
            <person name="Kumagai Y."/>
            <person name="Yoshizawa S."/>
            <person name="Kogure K."/>
        </authorList>
    </citation>
    <scope>NUCLEOTIDE SEQUENCE [LARGE SCALE GENOMIC DNA]</scope>
    <source>
        <strain evidence="9">SG-18</strain>
    </source>
</reference>
<dbReference type="InterPro" id="IPR000172">
    <property type="entry name" value="GMC_OxRdtase_N"/>
</dbReference>
<dbReference type="SUPFAM" id="SSF51905">
    <property type="entry name" value="FAD/NAD(P)-binding domain"/>
    <property type="match status" value="1"/>
</dbReference>
<comment type="similarity">
    <text evidence="2">Belongs to the GMC oxidoreductase family.</text>
</comment>
<dbReference type="InterPro" id="IPR036188">
    <property type="entry name" value="FAD/NAD-bd_sf"/>
</dbReference>
<dbReference type="OrthoDB" id="9787779at2"/>
<sequence length="561" mass="63186">MEPNPTNNTFDAIVVGSGISGGWAAKELTEGGLKTLVLERGRMVKHVHDYPTAFKNPWDFEHGLHLSQKDLKERPIQSSHCNNADKHFYVKDSEHPYIQKDPFKWIRGYQVGGRSLTWGRQSYRLSDLDFEANKKDGHGVDWPIRYRDLEKWYDYVEDYVGISGNTDSIEHLPDGVFQPAIPMNAIEDHLKNQINRHYPDRRLIHGRVANLTEGKENRAPCQYRNQCSRGCPFGGYFSSNSATLRDAELTGNMTLKANSIVKEVLYDEQSQRATGVVVIDAKTKEEKTYYSRIIFLNASTIGTASILLNSVSERFPNGLGNGSDQVGRNLMDHIVGHGTSGTFDGLQDKYYIGRSPGTVLIPRFQNIDGQDTNNSFVRGYGLQGKGVRGNWQNITIDSIGLQLKEDLAKPGDWRIFLGGRGEILPYADNRVSLNFNRRDQWNMPLVKIAFQYGSNENAMLEHMTQESEQILRHAGFKNVSSYRTAPTPGSAVHEMGTARMGKDPKTSVLNQFNQMHEVQNVFITDGSAMTSSAWQNPSLTYMALTARACHHAIDLFCRKVI</sequence>
<dbReference type="GO" id="GO:0016614">
    <property type="term" value="F:oxidoreductase activity, acting on CH-OH group of donors"/>
    <property type="evidence" value="ECO:0007669"/>
    <property type="project" value="InterPro"/>
</dbReference>
<keyword evidence="5" id="KW-0560">Oxidoreductase</keyword>
<gene>
    <name evidence="8" type="ORF">BST99_13160</name>
</gene>
<evidence type="ECO:0000259" key="6">
    <source>
        <dbReference type="Pfam" id="PF00732"/>
    </source>
</evidence>
<accession>A0A2S7T9D5</accession>
<evidence type="ECO:0000259" key="7">
    <source>
        <dbReference type="Pfam" id="PF05199"/>
    </source>
</evidence>
<dbReference type="GO" id="GO:0050660">
    <property type="term" value="F:flavin adenine dinucleotide binding"/>
    <property type="evidence" value="ECO:0007669"/>
    <property type="project" value="InterPro"/>
</dbReference>
<comment type="caution">
    <text evidence="8">The sequence shown here is derived from an EMBL/GenBank/DDBJ whole genome shotgun (WGS) entry which is preliminary data.</text>
</comment>